<evidence type="ECO:0000313" key="2">
    <source>
        <dbReference type="EMBL" id="KAK4545156.1"/>
    </source>
</evidence>
<evidence type="ECO:0000256" key="1">
    <source>
        <dbReference type="SAM" id="MobiDB-lite"/>
    </source>
</evidence>
<feature type="compositionally biased region" description="Polar residues" evidence="1">
    <location>
        <begin position="482"/>
        <end position="491"/>
    </location>
</feature>
<organism evidence="2 3">
    <name type="scientific">Oleoguttula mirabilis</name>
    <dbReference type="NCBI Taxonomy" id="1507867"/>
    <lineage>
        <taxon>Eukaryota</taxon>
        <taxon>Fungi</taxon>
        <taxon>Dikarya</taxon>
        <taxon>Ascomycota</taxon>
        <taxon>Pezizomycotina</taxon>
        <taxon>Dothideomycetes</taxon>
        <taxon>Dothideomycetidae</taxon>
        <taxon>Mycosphaerellales</taxon>
        <taxon>Teratosphaeriaceae</taxon>
        <taxon>Oleoguttula</taxon>
    </lineage>
</organism>
<sequence length="905" mass="97881">MVSPSPQGGSKSRPHHLGRTSSGESSNVEYWFANNNNDVQPVHSAPYVDNEPPFFMHNSASSETPPGSSSNSLSVTAELRRLGADGDSTEDFRGIIDDLTVENKRLKRRLRKYERPHDARLKDDELFEVRIHGLPAEKKRELEETLRKFAISLGDLGAAQYAVNGYEGLPVMLGRQHTARTADSAYASMSTSGQGGSIAQSGRESRHKGARPSVTSRRHNVHSFLHHIPQGLLPQPSPASMSELAKQKFVVKRLEQIFAGKGAGAAGLQHSQQQQEVSQTAARADRSATEAGGGKARHEGLREAHIMRQEVDDAKQGSPRDESSTFQPRAETGKRDHTDCSPDQSGDEQRPTRPLDLDPDRAQVPMDNINYMRHLGFSPCDPRSSCSSEDGNGWIYVNLLINMAQLHTVINVTTNFVCQAISAISDKFEISQDGRKVRWKDGRRLSCTNSSGKASVDHADEHVDDTQRLRKRSKHSHIVSGGATQRPQAETNKYAYAPMFSQRDSPGEADQSTAEEDSFSTSSPLAVAGADGCDISGISRPGVQTIGTKPRQKDDGPIIFYSNNAKFCTDLSGERKPQGNADAPPYTKVSAQPIGKPQRAMQRAYERRGPLAGALGLSEPVDIGFNPFPDSMELAFPVSAEWKTSERAKTPVSFEVTGLGGVWPADNFAIDIETRYARVHEHVVRQTPSVPVSASLPPRFAPILKSRPRSGLHICEQIIASRRTILPPSELPPALSFMDMDGDSSSEGYHSDDDATTSTLSASHGAFPPATAPQPLHVSFMDSDEDGEEEGETLGDNSDGASDASLDLLAAAREIDPDAIRAREIEYDAEMAERLAEEIPVGSSAATAGGWSGFASPASGLGRTEYQRAVNVARAAHVPGVERASMGVSLQVQGLDGLSNSGDES</sequence>
<protein>
    <recommendedName>
        <fullName evidence="4">Frequency clock protein</fullName>
    </recommendedName>
</protein>
<accession>A0AAV9JIZ0</accession>
<comment type="caution">
    <text evidence="2">The sequence shown here is derived from an EMBL/GenBank/DDBJ whole genome shotgun (WGS) entry which is preliminary data.</text>
</comment>
<feature type="region of interest" description="Disordered" evidence="1">
    <location>
        <begin position="448"/>
        <end position="556"/>
    </location>
</feature>
<dbReference type="GO" id="GO:0006355">
    <property type="term" value="P:regulation of DNA-templated transcription"/>
    <property type="evidence" value="ECO:0007669"/>
    <property type="project" value="InterPro"/>
</dbReference>
<feature type="compositionally biased region" description="Polar residues" evidence="1">
    <location>
        <begin position="1"/>
        <end position="10"/>
    </location>
</feature>
<evidence type="ECO:0000313" key="3">
    <source>
        <dbReference type="Proteomes" id="UP001324427"/>
    </source>
</evidence>
<reference evidence="2 3" key="1">
    <citation type="submission" date="2021-11" db="EMBL/GenBank/DDBJ databases">
        <title>Black yeast isolated from Biological Soil Crust.</title>
        <authorList>
            <person name="Kurbessoian T."/>
        </authorList>
    </citation>
    <scope>NUCLEOTIDE SEQUENCE [LARGE SCALE GENOMIC DNA]</scope>
    <source>
        <strain evidence="2 3">CCFEE 5522</strain>
    </source>
</reference>
<feature type="region of interest" description="Disordered" evidence="1">
    <location>
        <begin position="574"/>
        <end position="596"/>
    </location>
</feature>
<name>A0AAV9JIZ0_9PEZI</name>
<evidence type="ECO:0008006" key="4">
    <source>
        <dbReference type="Google" id="ProtNLM"/>
    </source>
</evidence>
<dbReference type="Pfam" id="PF09421">
    <property type="entry name" value="FRQ"/>
    <property type="match status" value="2"/>
</dbReference>
<feature type="compositionally biased region" description="Acidic residues" evidence="1">
    <location>
        <begin position="782"/>
        <end position="793"/>
    </location>
</feature>
<dbReference type="GO" id="GO:0007623">
    <property type="term" value="P:circadian rhythm"/>
    <property type="evidence" value="ECO:0007669"/>
    <property type="project" value="InterPro"/>
</dbReference>
<feature type="compositionally biased region" description="Basic and acidic residues" evidence="1">
    <location>
        <begin position="455"/>
        <end position="468"/>
    </location>
</feature>
<feature type="region of interest" description="Disordered" evidence="1">
    <location>
        <begin position="184"/>
        <end position="217"/>
    </location>
</feature>
<feature type="compositionally biased region" description="Low complexity" evidence="1">
    <location>
        <begin position="59"/>
        <end position="73"/>
    </location>
</feature>
<dbReference type="AlphaFoldDB" id="A0AAV9JIZ0"/>
<gene>
    <name evidence="2" type="ORF">LTR36_003707</name>
</gene>
<feature type="region of interest" description="Disordered" evidence="1">
    <location>
        <begin position="730"/>
        <end position="802"/>
    </location>
</feature>
<feature type="compositionally biased region" description="Basic residues" evidence="1">
    <location>
        <begin position="205"/>
        <end position="217"/>
    </location>
</feature>
<proteinExistence type="predicted"/>
<dbReference type="EMBL" id="JAVFHQ010000021">
    <property type="protein sequence ID" value="KAK4545156.1"/>
    <property type="molecule type" value="Genomic_DNA"/>
</dbReference>
<feature type="compositionally biased region" description="Basic and acidic residues" evidence="1">
    <location>
        <begin position="296"/>
        <end position="323"/>
    </location>
</feature>
<feature type="compositionally biased region" description="Low complexity" evidence="1">
    <location>
        <begin position="269"/>
        <end position="279"/>
    </location>
</feature>
<feature type="region of interest" description="Disordered" evidence="1">
    <location>
        <begin position="1"/>
        <end position="29"/>
    </location>
</feature>
<feature type="compositionally biased region" description="Polar residues" evidence="1">
    <location>
        <begin position="19"/>
        <end position="29"/>
    </location>
</feature>
<feature type="region of interest" description="Disordered" evidence="1">
    <location>
        <begin position="54"/>
        <end position="73"/>
    </location>
</feature>
<dbReference type="GO" id="GO:0005737">
    <property type="term" value="C:cytoplasm"/>
    <property type="evidence" value="ECO:0007669"/>
    <property type="project" value="InterPro"/>
</dbReference>
<feature type="compositionally biased region" description="Basic and acidic residues" evidence="1">
    <location>
        <begin position="331"/>
        <end position="340"/>
    </location>
</feature>
<feature type="compositionally biased region" description="Polar residues" evidence="1">
    <location>
        <begin position="187"/>
        <end position="202"/>
    </location>
</feature>
<feature type="compositionally biased region" description="Basic and acidic residues" evidence="1">
    <location>
        <begin position="347"/>
        <end position="361"/>
    </location>
</feature>
<dbReference type="InterPro" id="IPR018554">
    <property type="entry name" value="FRQ"/>
</dbReference>
<dbReference type="GO" id="GO:0005634">
    <property type="term" value="C:nucleus"/>
    <property type="evidence" value="ECO:0007669"/>
    <property type="project" value="InterPro"/>
</dbReference>
<feature type="region of interest" description="Disordered" evidence="1">
    <location>
        <begin position="265"/>
        <end position="363"/>
    </location>
</feature>
<keyword evidence="3" id="KW-1185">Reference proteome</keyword>
<dbReference type="Proteomes" id="UP001324427">
    <property type="component" value="Unassembled WGS sequence"/>
</dbReference>